<dbReference type="Proteomes" id="UP000006263">
    <property type="component" value="Unassembled WGS sequence"/>
</dbReference>
<organism evidence="1 2">
    <name type="scientific">Paraglaciecola mesophila KMM 241</name>
    <dbReference type="NCBI Taxonomy" id="1128912"/>
    <lineage>
        <taxon>Bacteria</taxon>
        <taxon>Pseudomonadati</taxon>
        <taxon>Pseudomonadota</taxon>
        <taxon>Gammaproteobacteria</taxon>
        <taxon>Alteromonadales</taxon>
        <taxon>Alteromonadaceae</taxon>
        <taxon>Paraglaciecola</taxon>
    </lineage>
</organism>
<reference evidence="1 2" key="1">
    <citation type="journal article" date="2017" name="Antonie Van Leeuwenhoek">
        <title>Rhizobium rhizosphaerae sp. nov., a novel species isolated from rice rhizosphere.</title>
        <authorList>
            <person name="Zhao J.J."/>
            <person name="Zhang J."/>
            <person name="Zhang R.J."/>
            <person name="Zhang C.W."/>
            <person name="Yin H.Q."/>
            <person name="Zhang X.X."/>
        </authorList>
    </citation>
    <scope>NUCLEOTIDE SEQUENCE [LARGE SCALE GENOMIC DNA]</scope>
    <source>
        <strain evidence="1 2">KMM 241</strain>
    </source>
</reference>
<sequence length="90" mass="10364">MNSQQYIVSGCELRDIEESMKEVIDGMQVRFEQSVSVKWSLTGPDINVRLSSESEEMSSEDFVFDQLWDEILGAFEIADEEILFKHVPNT</sequence>
<dbReference type="AlphaFoldDB" id="K6ZTN2"/>
<evidence type="ECO:0000313" key="1">
    <source>
        <dbReference type="EMBL" id="GAC26675.1"/>
    </source>
</evidence>
<proteinExistence type="predicted"/>
<evidence type="ECO:0000313" key="2">
    <source>
        <dbReference type="Proteomes" id="UP000006263"/>
    </source>
</evidence>
<comment type="caution">
    <text evidence="1">The sequence shown here is derived from an EMBL/GenBank/DDBJ whole genome shotgun (WGS) entry which is preliminary data.</text>
</comment>
<dbReference type="EMBL" id="BAEP01000086">
    <property type="protein sequence ID" value="GAC26675.1"/>
    <property type="molecule type" value="Genomic_DNA"/>
</dbReference>
<gene>
    <name evidence="1" type="ORF">GMES_4409</name>
</gene>
<name>K6ZTN2_9ALTE</name>
<dbReference type="RefSeq" id="WP_006994826.1">
    <property type="nucleotide sequence ID" value="NZ_BAEP01000086.1"/>
</dbReference>
<protein>
    <submittedName>
        <fullName evidence="1">Uncharacterized protein</fullName>
    </submittedName>
</protein>
<accession>K6ZTN2</accession>